<dbReference type="GO" id="GO:0006289">
    <property type="term" value="P:nucleotide-excision repair"/>
    <property type="evidence" value="ECO:0007669"/>
    <property type="project" value="InterPro"/>
</dbReference>
<keyword evidence="5" id="KW-0326">Glycosidase</keyword>
<evidence type="ECO:0000256" key="6">
    <source>
        <dbReference type="SAM" id="MobiDB-lite"/>
    </source>
</evidence>
<sequence length="233" mass="26348">MKHETTAGDESMRHSWRRDARLWRRREGLRGGENRRVEGNGHWNSRRFNPSSLPNSNSQHLFDALTETAANNEEKKTHSTTAFNPPTPTLLKTLVSNSKPTSNSSKKTQDPHQDPTNATTHNPNITKWVPLNIAKSELSLALTFPTGQTFRWKQTTPLQYTGVIGSHLISLKHLQTATLPTSFIRARRRKNARSALLDFLNVGISLSEMWEVFKASDSRFAELAQYLGWCKGA</sequence>
<dbReference type="GO" id="GO:0008534">
    <property type="term" value="F:oxidized purine nucleobase lesion DNA N-glycosylase activity"/>
    <property type="evidence" value="ECO:0007669"/>
    <property type="project" value="InterPro"/>
</dbReference>
<dbReference type="AlphaFoldDB" id="A0A438EU61"/>
<keyword evidence="2" id="KW-0378">Hydrolase</keyword>
<comment type="caution">
    <text evidence="8">The sequence shown here is derived from an EMBL/GenBank/DDBJ whole genome shotgun (WGS) entry which is preliminary data.</text>
</comment>
<reference evidence="8 9" key="1">
    <citation type="journal article" date="2018" name="PLoS Genet.">
        <title>Population sequencing reveals clonal diversity and ancestral inbreeding in the grapevine cultivar Chardonnay.</title>
        <authorList>
            <person name="Roach M.J."/>
            <person name="Johnson D.L."/>
            <person name="Bohlmann J."/>
            <person name="van Vuuren H.J."/>
            <person name="Jones S.J."/>
            <person name="Pretorius I.S."/>
            <person name="Schmidt S.A."/>
            <person name="Borneman A.R."/>
        </authorList>
    </citation>
    <scope>NUCLEOTIDE SEQUENCE [LARGE SCALE GENOMIC DNA]</scope>
    <source>
        <strain evidence="9">cv. Chardonnay</strain>
        <tissue evidence="8">Leaf</tissue>
    </source>
</reference>
<dbReference type="InterPro" id="IPR052054">
    <property type="entry name" value="Oxidative_DNA_repair_enzyme"/>
</dbReference>
<dbReference type="EMBL" id="QGNW01001187">
    <property type="protein sequence ID" value="RVW51135.1"/>
    <property type="molecule type" value="Genomic_DNA"/>
</dbReference>
<gene>
    <name evidence="8" type="primary">OGG1_4</name>
    <name evidence="8" type="ORF">CK203_078092</name>
</gene>
<evidence type="ECO:0000259" key="7">
    <source>
        <dbReference type="Pfam" id="PF07934"/>
    </source>
</evidence>
<accession>A0A438EU61</accession>
<protein>
    <submittedName>
        <fullName evidence="8">N-glycosylase/DNA lyase OGG1</fullName>
    </submittedName>
</protein>
<dbReference type="SUPFAM" id="SSF55945">
    <property type="entry name" value="TATA-box binding protein-like"/>
    <property type="match status" value="1"/>
</dbReference>
<organism evidence="8 9">
    <name type="scientific">Vitis vinifera</name>
    <name type="common">Grape</name>
    <dbReference type="NCBI Taxonomy" id="29760"/>
    <lineage>
        <taxon>Eukaryota</taxon>
        <taxon>Viridiplantae</taxon>
        <taxon>Streptophyta</taxon>
        <taxon>Embryophyta</taxon>
        <taxon>Tracheophyta</taxon>
        <taxon>Spermatophyta</taxon>
        <taxon>Magnoliopsida</taxon>
        <taxon>eudicotyledons</taxon>
        <taxon>Gunneridae</taxon>
        <taxon>Pentapetalae</taxon>
        <taxon>rosids</taxon>
        <taxon>Vitales</taxon>
        <taxon>Vitaceae</taxon>
        <taxon>Viteae</taxon>
        <taxon>Vitis</taxon>
    </lineage>
</organism>
<dbReference type="Proteomes" id="UP000288805">
    <property type="component" value="Unassembled WGS sequence"/>
</dbReference>
<dbReference type="InterPro" id="IPR012904">
    <property type="entry name" value="OGG_N"/>
</dbReference>
<evidence type="ECO:0000313" key="9">
    <source>
        <dbReference type="Proteomes" id="UP000288805"/>
    </source>
</evidence>
<feature type="compositionally biased region" description="Low complexity" evidence="6">
    <location>
        <begin position="96"/>
        <end position="106"/>
    </location>
</feature>
<evidence type="ECO:0000256" key="5">
    <source>
        <dbReference type="ARBA" id="ARBA00023295"/>
    </source>
</evidence>
<feature type="region of interest" description="Disordered" evidence="6">
    <location>
        <begin position="23"/>
        <end position="58"/>
    </location>
</feature>
<evidence type="ECO:0000256" key="3">
    <source>
        <dbReference type="ARBA" id="ARBA00023204"/>
    </source>
</evidence>
<dbReference type="GO" id="GO:0016829">
    <property type="term" value="F:lyase activity"/>
    <property type="evidence" value="ECO:0007669"/>
    <property type="project" value="UniProtKB-KW"/>
</dbReference>
<feature type="compositionally biased region" description="Polar residues" evidence="6">
    <location>
        <begin position="114"/>
        <end position="124"/>
    </location>
</feature>
<feature type="compositionally biased region" description="Polar residues" evidence="6">
    <location>
        <begin position="42"/>
        <end position="58"/>
    </location>
</feature>
<keyword evidence="4 8" id="KW-0456">Lyase</keyword>
<proteinExistence type="predicted"/>
<evidence type="ECO:0000256" key="4">
    <source>
        <dbReference type="ARBA" id="ARBA00023239"/>
    </source>
</evidence>
<dbReference type="Gene3D" id="3.30.310.40">
    <property type="match status" value="1"/>
</dbReference>
<keyword evidence="3" id="KW-0234">DNA repair</keyword>
<keyword evidence="1" id="KW-0227">DNA damage</keyword>
<evidence type="ECO:0000313" key="8">
    <source>
        <dbReference type="EMBL" id="RVW51135.1"/>
    </source>
</evidence>
<dbReference type="GO" id="GO:0003684">
    <property type="term" value="F:damaged DNA binding"/>
    <property type="evidence" value="ECO:0007669"/>
    <property type="project" value="InterPro"/>
</dbReference>
<evidence type="ECO:0000256" key="2">
    <source>
        <dbReference type="ARBA" id="ARBA00022801"/>
    </source>
</evidence>
<evidence type="ECO:0000256" key="1">
    <source>
        <dbReference type="ARBA" id="ARBA00022763"/>
    </source>
</evidence>
<feature type="compositionally biased region" description="Basic and acidic residues" evidence="6">
    <location>
        <begin position="23"/>
        <end position="39"/>
    </location>
</feature>
<dbReference type="PANTHER" id="PTHR10242:SF2">
    <property type="entry name" value="N-GLYCOSYLASE_DNA LYASE"/>
    <property type="match status" value="1"/>
</dbReference>
<feature type="domain" description="8-oxoguanine DNA glycosylase N-terminal" evidence="7">
    <location>
        <begin position="131"/>
        <end position="225"/>
    </location>
</feature>
<name>A0A438EU61_VITVI</name>
<dbReference type="Pfam" id="PF07934">
    <property type="entry name" value="OGG_N"/>
    <property type="match status" value="1"/>
</dbReference>
<dbReference type="PANTHER" id="PTHR10242">
    <property type="entry name" value="8-OXOGUANINE DNA GLYCOSYLASE"/>
    <property type="match status" value="1"/>
</dbReference>
<feature type="region of interest" description="Disordered" evidence="6">
    <location>
        <begin position="72"/>
        <end position="124"/>
    </location>
</feature>